<dbReference type="Gramene" id="Bo6g001090.1">
    <property type="protein sequence ID" value="Bo6g001090.1"/>
    <property type="gene ID" value="Bo6g001090"/>
</dbReference>
<evidence type="ECO:0000313" key="2">
    <source>
        <dbReference type="EnsemblPlants" id="Bo6g001090.1"/>
    </source>
</evidence>
<feature type="region of interest" description="Disordered" evidence="1">
    <location>
        <begin position="194"/>
        <end position="225"/>
    </location>
</feature>
<name>A0A0D3CNI8_BRAOL</name>
<keyword evidence="3" id="KW-1185">Reference proteome</keyword>
<accession>A0A0D3CNI8</accession>
<dbReference type="Pfam" id="PF14223">
    <property type="entry name" value="Retrotran_gag_2"/>
    <property type="match status" value="1"/>
</dbReference>
<reference evidence="2" key="2">
    <citation type="submission" date="2015-03" db="UniProtKB">
        <authorList>
            <consortium name="EnsemblPlants"/>
        </authorList>
    </citation>
    <scope>IDENTIFICATION</scope>
</reference>
<dbReference type="HOGENOM" id="CLU_1031888_0_0_1"/>
<proteinExistence type="predicted"/>
<dbReference type="EnsemblPlants" id="Bo6g001090.1">
    <property type="protein sequence ID" value="Bo6g001090.1"/>
    <property type="gene ID" value="Bo6g001090"/>
</dbReference>
<sequence>MGNLSTSIDMDFKKITQYLCKRINSNLEGKGKTADFGGMYKHIRDREEEYGFRLLELSAITNFEKFDGSGDFGIWKHKMLCALEILSLASDLEEATDLDDASEKTEPSIEAKVDPKKVMKDKRVLRLIQIYLKQRFASYLMDDQKSIEQNMDVFLKMGKDLENLDIKISDEDQAIQILTGLPLDIQKETELRERGSLEKSKSDVEGLYVGDTGRPDKRENNFSRGRSKYKEINFSKSKSSKNNKGCFIYSKEGNWKRGVQIEESSKVLVR</sequence>
<dbReference type="Proteomes" id="UP000032141">
    <property type="component" value="Chromosome C6"/>
</dbReference>
<organism evidence="2 3">
    <name type="scientific">Brassica oleracea var. oleracea</name>
    <dbReference type="NCBI Taxonomy" id="109376"/>
    <lineage>
        <taxon>Eukaryota</taxon>
        <taxon>Viridiplantae</taxon>
        <taxon>Streptophyta</taxon>
        <taxon>Embryophyta</taxon>
        <taxon>Tracheophyta</taxon>
        <taxon>Spermatophyta</taxon>
        <taxon>Magnoliopsida</taxon>
        <taxon>eudicotyledons</taxon>
        <taxon>Gunneridae</taxon>
        <taxon>Pentapetalae</taxon>
        <taxon>rosids</taxon>
        <taxon>malvids</taxon>
        <taxon>Brassicales</taxon>
        <taxon>Brassicaceae</taxon>
        <taxon>Brassiceae</taxon>
        <taxon>Brassica</taxon>
    </lineage>
</organism>
<evidence type="ECO:0000256" key="1">
    <source>
        <dbReference type="SAM" id="MobiDB-lite"/>
    </source>
</evidence>
<evidence type="ECO:0000313" key="3">
    <source>
        <dbReference type="Proteomes" id="UP000032141"/>
    </source>
</evidence>
<protein>
    <submittedName>
        <fullName evidence="2">Uncharacterized protein</fullName>
    </submittedName>
</protein>
<dbReference type="STRING" id="109376.A0A0D3CNI8"/>
<dbReference type="AlphaFoldDB" id="A0A0D3CNI8"/>
<feature type="compositionally biased region" description="Basic and acidic residues" evidence="1">
    <location>
        <begin position="194"/>
        <end position="204"/>
    </location>
</feature>
<reference evidence="2 3" key="1">
    <citation type="journal article" date="2014" name="Genome Biol.">
        <title>Transcriptome and methylome profiling reveals relics of genome dominance in the mesopolyploid Brassica oleracea.</title>
        <authorList>
            <person name="Parkin I.A."/>
            <person name="Koh C."/>
            <person name="Tang H."/>
            <person name="Robinson S.J."/>
            <person name="Kagale S."/>
            <person name="Clarke W.E."/>
            <person name="Town C.D."/>
            <person name="Nixon J."/>
            <person name="Krishnakumar V."/>
            <person name="Bidwell S.L."/>
            <person name="Denoeud F."/>
            <person name="Belcram H."/>
            <person name="Links M.G."/>
            <person name="Just J."/>
            <person name="Clarke C."/>
            <person name="Bender T."/>
            <person name="Huebert T."/>
            <person name="Mason A.S."/>
            <person name="Pires J.C."/>
            <person name="Barker G."/>
            <person name="Moore J."/>
            <person name="Walley P.G."/>
            <person name="Manoli S."/>
            <person name="Batley J."/>
            <person name="Edwards D."/>
            <person name="Nelson M.N."/>
            <person name="Wang X."/>
            <person name="Paterson A.H."/>
            <person name="King G."/>
            <person name="Bancroft I."/>
            <person name="Chalhoub B."/>
            <person name="Sharpe A.G."/>
        </authorList>
    </citation>
    <scope>NUCLEOTIDE SEQUENCE</scope>
    <source>
        <strain evidence="2 3">cv. TO1000</strain>
    </source>
</reference>